<feature type="compositionally biased region" description="Low complexity" evidence="5">
    <location>
        <begin position="186"/>
        <end position="200"/>
    </location>
</feature>
<dbReference type="PANTHER" id="PTHR36504:SF1">
    <property type="entry name" value="LIPOPOLYSACCHARIDE EXPORT SYSTEM PROTEIN LPTA"/>
    <property type="match status" value="1"/>
</dbReference>
<evidence type="ECO:0000256" key="5">
    <source>
        <dbReference type="SAM" id="MobiDB-lite"/>
    </source>
</evidence>
<dbReference type="RefSeq" id="WP_075585298.1">
    <property type="nucleotide sequence ID" value="NZ_MSYM01000006.1"/>
</dbReference>
<dbReference type="PANTHER" id="PTHR36504">
    <property type="entry name" value="LIPOPOLYSACCHARIDE EXPORT SYSTEM PROTEIN LPTA"/>
    <property type="match status" value="1"/>
</dbReference>
<dbReference type="AlphaFoldDB" id="A0A1Q8YJ23"/>
<dbReference type="GO" id="GO:0015920">
    <property type="term" value="P:lipopolysaccharide transport"/>
    <property type="evidence" value="ECO:0007669"/>
    <property type="project" value="UniProtKB-UniRule"/>
</dbReference>
<dbReference type="STRING" id="81479.RA876_17330"/>
<evidence type="ECO:0000259" key="6">
    <source>
        <dbReference type="Pfam" id="PF03968"/>
    </source>
</evidence>
<dbReference type="GO" id="GO:0017089">
    <property type="term" value="F:glycolipid transfer activity"/>
    <property type="evidence" value="ECO:0007669"/>
    <property type="project" value="TreeGrafter"/>
</dbReference>
<feature type="region of interest" description="Disordered" evidence="5">
    <location>
        <begin position="185"/>
        <end position="212"/>
    </location>
</feature>
<dbReference type="GO" id="GO:0009279">
    <property type="term" value="C:cell outer membrane"/>
    <property type="evidence" value="ECO:0007669"/>
    <property type="project" value="TreeGrafter"/>
</dbReference>
<evidence type="ECO:0000256" key="2">
    <source>
        <dbReference type="ARBA" id="ARBA00022729"/>
    </source>
</evidence>
<feature type="chain" id="PRO_5013411585" description="Lipopolysaccharide export system protein LptA" evidence="4">
    <location>
        <begin position="24"/>
        <end position="212"/>
    </location>
</feature>
<keyword evidence="3 4" id="KW-0574">Periplasm</keyword>
<comment type="caution">
    <text evidence="7">The sequence shown here is derived from an EMBL/GenBank/DDBJ whole genome shotgun (WGS) entry which is preliminary data.</text>
</comment>
<feature type="signal peptide" evidence="4">
    <location>
        <begin position="1"/>
        <end position="23"/>
    </location>
</feature>
<keyword evidence="1 4" id="KW-0813">Transport</keyword>
<dbReference type="Gene3D" id="2.60.450.10">
    <property type="entry name" value="Lipopolysaccharide (LPS) transport protein A like domain"/>
    <property type="match status" value="1"/>
</dbReference>
<evidence type="ECO:0000256" key="1">
    <source>
        <dbReference type="ARBA" id="ARBA00022448"/>
    </source>
</evidence>
<comment type="function">
    <text evidence="4">Involved in the assembly of lipopolysaccharide (LPS). Required for the translocation of LPS from the inner membrane to the outer membrane.</text>
</comment>
<dbReference type="InterPro" id="IPR052037">
    <property type="entry name" value="LPS_export_LptA"/>
</dbReference>
<dbReference type="Proteomes" id="UP000185911">
    <property type="component" value="Unassembled WGS sequence"/>
</dbReference>
<feature type="domain" description="Organic solvent tolerance-like N-terminal" evidence="6">
    <location>
        <begin position="33"/>
        <end position="148"/>
    </location>
</feature>
<dbReference type="InterPro" id="IPR014340">
    <property type="entry name" value="LptA"/>
</dbReference>
<evidence type="ECO:0000313" key="8">
    <source>
        <dbReference type="Proteomes" id="UP000185911"/>
    </source>
</evidence>
<sequence length="212" mass="22483" precursor="true">MNNTFLSRLLVVLLVALAPAAWAEKADRDKPMNIESDALRYDDARQVSVFTGRVVLTKGTVLIRGGKLEVRQDADGNQFGVATAAPGKLAFFRQKREGLDEFIEGEGETIEYDGRGDTVKFIDSAQLRRYRGATLSDEFNAGLIVYNNLTDVFTLDGAPAVGKSGSTGRPGAPAGRVRAMLTPNVSSAPAKAPAGAASAALRETRTLGAGKP</sequence>
<dbReference type="Pfam" id="PF03968">
    <property type="entry name" value="LptD_N"/>
    <property type="match status" value="1"/>
</dbReference>
<organism evidence="7 8">
    <name type="scientific">Rhodoferax antarcticus ANT.BR</name>
    <dbReference type="NCBI Taxonomy" id="1111071"/>
    <lineage>
        <taxon>Bacteria</taxon>
        <taxon>Pseudomonadati</taxon>
        <taxon>Pseudomonadota</taxon>
        <taxon>Betaproteobacteria</taxon>
        <taxon>Burkholderiales</taxon>
        <taxon>Comamonadaceae</taxon>
        <taxon>Rhodoferax</taxon>
    </lineage>
</organism>
<accession>A0A1Q8YJ23</accession>
<dbReference type="EMBL" id="MSYM01000006">
    <property type="protein sequence ID" value="OLP08044.1"/>
    <property type="molecule type" value="Genomic_DNA"/>
</dbReference>
<evidence type="ECO:0000256" key="3">
    <source>
        <dbReference type="ARBA" id="ARBA00022764"/>
    </source>
</evidence>
<dbReference type="GO" id="GO:0043165">
    <property type="term" value="P:Gram-negative-bacterium-type cell outer membrane assembly"/>
    <property type="evidence" value="ECO:0007669"/>
    <property type="project" value="UniProtKB-UniRule"/>
</dbReference>
<dbReference type="InterPro" id="IPR005653">
    <property type="entry name" value="OstA-like_N"/>
</dbReference>
<dbReference type="HAMAP" id="MF_01914">
    <property type="entry name" value="LPS_assembly_LptA"/>
    <property type="match status" value="1"/>
</dbReference>
<reference evidence="7 8" key="1">
    <citation type="submission" date="2017-01" db="EMBL/GenBank/DDBJ databases">
        <title>Genome sequence of Rhodoferax antarcticus ANT.BR, a psychrophilic purple nonsulfur bacterium from an Antarctic microbial mat.</title>
        <authorList>
            <person name="Baker J."/>
            <person name="Riester C."/>
            <person name="Skinner B."/>
            <person name="Newell A."/>
            <person name="Swingley W."/>
            <person name="Madigan M."/>
            <person name="Jung D."/>
            <person name="Asao M."/>
            <person name="Chen M."/>
            <person name="Loughlin P."/>
            <person name="Pan H."/>
            <person name="Lin S."/>
            <person name="Li N."/>
            <person name="Shaw J."/>
            <person name="Prado M."/>
            <person name="Sherman C."/>
            <person name="Li X."/>
            <person name="Tang J."/>
            <person name="Blankenship R."/>
            <person name="Zhao T."/>
            <person name="Touchman J."/>
            <person name="Sattley M."/>
        </authorList>
    </citation>
    <scope>NUCLEOTIDE SEQUENCE [LARGE SCALE GENOMIC DNA]</scope>
    <source>
        <strain evidence="7 8">ANT.BR</strain>
    </source>
</reference>
<comment type="subunit">
    <text evidence="4">Component of the lipopolysaccharide transport and assembly complex.</text>
</comment>
<dbReference type="GO" id="GO:0001530">
    <property type="term" value="F:lipopolysaccharide binding"/>
    <property type="evidence" value="ECO:0007669"/>
    <property type="project" value="InterPro"/>
</dbReference>
<comment type="subcellular location">
    <subcellularLocation>
        <location evidence="4">Periplasm</location>
    </subcellularLocation>
</comment>
<dbReference type="NCBIfam" id="TIGR03002">
    <property type="entry name" value="outer_YhbN_LptA"/>
    <property type="match status" value="1"/>
</dbReference>
<protein>
    <recommendedName>
        <fullName evidence="4">Lipopolysaccharide export system protein LptA</fullName>
    </recommendedName>
</protein>
<comment type="similarity">
    <text evidence="4">Belongs to the LptA family.</text>
</comment>
<evidence type="ECO:0000313" key="7">
    <source>
        <dbReference type="EMBL" id="OLP08044.1"/>
    </source>
</evidence>
<gene>
    <name evidence="4 7" type="primary">lptA</name>
    <name evidence="7" type="ORF">BLL52_0670</name>
</gene>
<dbReference type="GO" id="GO:0030288">
    <property type="term" value="C:outer membrane-bounded periplasmic space"/>
    <property type="evidence" value="ECO:0007669"/>
    <property type="project" value="TreeGrafter"/>
</dbReference>
<evidence type="ECO:0000256" key="4">
    <source>
        <dbReference type="HAMAP-Rule" id="MF_01914"/>
    </source>
</evidence>
<name>A0A1Q8YJ23_9BURK</name>
<keyword evidence="2 4" id="KW-0732">Signal</keyword>
<keyword evidence="8" id="KW-1185">Reference proteome</keyword>
<proteinExistence type="inferred from homology"/>